<dbReference type="Proteomes" id="UP000663866">
    <property type="component" value="Unassembled WGS sequence"/>
</dbReference>
<keyword evidence="1" id="KW-0812">Transmembrane</keyword>
<feature type="transmembrane region" description="Helical" evidence="1">
    <location>
        <begin position="18"/>
        <end position="43"/>
    </location>
</feature>
<evidence type="ECO:0000313" key="5">
    <source>
        <dbReference type="EMBL" id="CAF3958547.1"/>
    </source>
</evidence>
<sequence length="103" mass="11045">MSSSTFNKLGSALRTGTIIAIVVASISVIALIIGTIIVIVCIVKRSNRRRGIAAQGRVIQEPQPCAYPPSWSQQYPPNITSVANYPSQQGLNFSPYSGSTTTY</sequence>
<evidence type="ECO:0000256" key="1">
    <source>
        <dbReference type="SAM" id="Phobius"/>
    </source>
</evidence>
<reference evidence="3" key="1">
    <citation type="submission" date="2021-02" db="EMBL/GenBank/DDBJ databases">
        <authorList>
            <person name="Nowell W R."/>
        </authorList>
    </citation>
    <scope>NUCLEOTIDE SEQUENCE</scope>
</reference>
<dbReference type="AlphaFoldDB" id="A0A816ZIR5"/>
<dbReference type="Proteomes" id="UP000663887">
    <property type="component" value="Unassembled WGS sequence"/>
</dbReference>
<evidence type="ECO:0000313" key="2">
    <source>
        <dbReference type="EMBL" id="CAF1993284.1"/>
    </source>
</evidence>
<keyword evidence="1" id="KW-1133">Transmembrane helix</keyword>
<gene>
    <name evidence="4" type="ORF">OVN521_LOCUS8770</name>
    <name evidence="5" type="ORF">UXM345_LOCUS13770</name>
    <name evidence="3" type="ORF">WKI299_LOCUS35209</name>
    <name evidence="2" type="ORF">XDN619_LOCUS2962</name>
</gene>
<evidence type="ECO:0000313" key="6">
    <source>
        <dbReference type="Proteomes" id="UP000663856"/>
    </source>
</evidence>
<dbReference type="EMBL" id="CAJNRG010000304">
    <property type="protein sequence ID" value="CAF1993284.1"/>
    <property type="molecule type" value="Genomic_DNA"/>
</dbReference>
<organism evidence="3 6">
    <name type="scientific">Rotaria magnacalcarata</name>
    <dbReference type="NCBI Taxonomy" id="392030"/>
    <lineage>
        <taxon>Eukaryota</taxon>
        <taxon>Metazoa</taxon>
        <taxon>Spiralia</taxon>
        <taxon>Gnathifera</taxon>
        <taxon>Rotifera</taxon>
        <taxon>Eurotatoria</taxon>
        <taxon>Bdelloidea</taxon>
        <taxon>Philodinida</taxon>
        <taxon>Philodinidae</taxon>
        <taxon>Rotaria</taxon>
    </lineage>
</organism>
<comment type="caution">
    <text evidence="3">The sequence shown here is derived from an EMBL/GenBank/DDBJ whole genome shotgun (WGS) entry which is preliminary data.</text>
</comment>
<dbReference type="EMBL" id="CAJOBG010001031">
    <property type="protein sequence ID" value="CAF3886980.1"/>
    <property type="molecule type" value="Genomic_DNA"/>
</dbReference>
<dbReference type="EMBL" id="CAJNRF010016883">
    <property type="protein sequence ID" value="CAF2215004.1"/>
    <property type="molecule type" value="Genomic_DNA"/>
</dbReference>
<keyword evidence="7" id="KW-1185">Reference proteome</keyword>
<evidence type="ECO:0000313" key="4">
    <source>
        <dbReference type="EMBL" id="CAF3886980.1"/>
    </source>
</evidence>
<name>A0A816ZIR5_9BILA</name>
<evidence type="ECO:0000313" key="7">
    <source>
        <dbReference type="Proteomes" id="UP000663866"/>
    </source>
</evidence>
<dbReference type="Proteomes" id="UP000663856">
    <property type="component" value="Unassembled WGS sequence"/>
</dbReference>
<keyword evidence="1" id="KW-0472">Membrane</keyword>
<evidence type="ECO:0000313" key="3">
    <source>
        <dbReference type="EMBL" id="CAF2215004.1"/>
    </source>
</evidence>
<protein>
    <submittedName>
        <fullName evidence="3">Uncharacterized protein</fullName>
    </submittedName>
</protein>
<proteinExistence type="predicted"/>
<accession>A0A816ZIR5</accession>
<dbReference type="Proteomes" id="UP000663842">
    <property type="component" value="Unassembled WGS sequence"/>
</dbReference>
<dbReference type="EMBL" id="CAJOBF010001513">
    <property type="protein sequence ID" value="CAF3958547.1"/>
    <property type="molecule type" value="Genomic_DNA"/>
</dbReference>